<dbReference type="PANTHER" id="PTHR43737">
    <property type="entry name" value="BLL7424 PROTEIN"/>
    <property type="match status" value="1"/>
</dbReference>
<evidence type="ECO:0000313" key="1">
    <source>
        <dbReference type="EMBL" id="GLQ24616.1"/>
    </source>
</evidence>
<keyword evidence="2" id="KW-1185">Reference proteome</keyword>
<dbReference type="Pfam" id="PF08811">
    <property type="entry name" value="DUF1800"/>
    <property type="match status" value="1"/>
</dbReference>
<dbReference type="Proteomes" id="UP001161391">
    <property type="component" value="Unassembled WGS sequence"/>
</dbReference>
<reference evidence="1" key="2">
    <citation type="submission" date="2023-01" db="EMBL/GenBank/DDBJ databases">
        <title>Draft genome sequence of Algimonas ampicilliniresistens strain NBRC 108219.</title>
        <authorList>
            <person name="Sun Q."/>
            <person name="Mori K."/>
        </authorList>
    </citation>
    <scope>NUCLEOTIDE SEQUENCE</scope>
    <source>
        <strain evidence="1">NBRC 108219</strain>
    </source>
</reference>
<protein>
    <recommendedName>
        <fullName evidence="3">DUF1800 domain-containing protein</fullName>
    </recommendedName>
</protein>
<reference evidence="1" key="1">
    <citation type="journal article" date="2014" name="Int. J. Syst. Evol. Microbiol.">
        <title>Complete genome of a new Firmicutes species belonging to the dominant human colonic microbiota ('Ruminococcus bicirculans') reveals two chromosomes and a selective capacity to utilize plant glucans.</title>
        <authorList>
            <consortium name="NISC Comparative Sequencing Program"/>
            <person name="Wegmann U."/>
            <person name="Louis P."/>
            <person name="Goesmann A."/>
            <person name="Henrissat B."/>
            <person name="Duncan S.H."/>
            <person name="Flint H.J."/>
        </authorList>
    </citation>
    <scope>NUCLEOTIDE SEQUENCE</scope>
    <source>
        <strain evidence="1">NBRC 108219</strain>
    </source>
</reference>
<proteinExistence type="predicted"/>
<evidence type="ECO:0008006" key="3">
    <source>
        <dbReference type="Google" id="ProtNLM"/>
    </source>
</evidence>
<dbReference type="PANTHER" id="PTHR43737:SF1">
    <property type="entry name" value="DUF1501 DOMAIN-CONTAINING PROTEIN"/>
    <property type="match status" value="1"/>
</dbReference>
<dbReference type="InterPro" id="IPR014917">
    <property type="entry name" value="DUF1800"/>
</dbReference>
<dbReference type="EMBL" id="BSNK01000002">
    <property type="protein sequence ID" value="GLQ24616.1"/>
    <property type="molecule type" value="Genomic_DNA"/>
</dbReference>
<name>A0ABQ5VAR3_9PROT</name>
<evidence type="ECO:0000313" key="2">
    <source>
        <dbReference type="Proteomes" id="UP001161391"/>
    </source>
</evidence>
<dbReference type="RefSeq" id="WP_284391234.1">
    <property type="nucleotide sequence ID" value="NZ_BSNK01000002.1"/>
</dbReference>
<comment type="caution">
    <text evidence="1">The sequence shown here is derived from an EMBL/GenBank/DDBJ whole genome shotgun (WGS) entry which is preliminary data.</text>
</comment>
<accession>A0ABQ5VAR3</accession>
<organism evidence="1 2">
    <name type="scientific">Algimonas ampicilliniresistens</name>
    <dbReference type="NCBI Taxonomy" id="1298735"/>
    <lineage>
        <taxon>Bacteria</taxon>
        <taxon>Pseudomonadati</taxon>
        <taxon>Pseudomonadota</taxon>
        <taxon>Alphaproteobacteria</taxon>
        <taxon>Maricaulales</taxon>
        <taxon>Robiginitomaculaceae</taxon>
        <taxon>Algimonas</taxon>
    </lineage>
</organism>
<gene>
    <name evidence="1" type="ORF">GCM10007853_24900</name>
</gene>
<sequence length="577" mass="61978">MGMMRVMAPALAALILAACGGGGGGGGTAPPAIIVTPPPPPPPPPTPLAELETKAEAAAFLQTAGLATKAADVDALTGKNASSWITEQLAKPEFGYEALMRARVSIDDVSRRQSSQSMWEAMITSDAELRARMTFALSQITVISNNQFSSRVRYGLGTWLDVLDRNAFGNYRDLMQEVTYSPIMGEYLTYAYNRKGDPDTGRQPDENYAREILQLFTIGLVELNMDGTAKLDSNGNEIETYNNEDVVGLARVFTGLAHAGTDFRSGRRGVDAYHVPMEMYQDFHSTLEKSFLGTTIPANTPGTASVDQALDAIFAHPNLAPFISRQLIQRFTASSPSPAYVGRVANAFETGAYTAEDGTAFGTGQRGDLSATLAAILLDDTVHDGVQDATEGKLREPVLKYVQLARTFAKPDSLRLTIPEYNVFADTSDPTRLLGQSPLKSPSVFNFYRPGYVAPGSETGDAGLTAPELQIVNQASALGYLNFMTRFLIQGDTDRVGIPVPDLSEELAIAADAAALVDLLDLKLTAGRMNATTRTAIVEAVEALPVRDTNSRDTDIRSRVRIAILMTVGSADFVALN</sequence>
<dbReference type="PROSITE" id="PS51257">
    <property type="entry name" value="PROKAR_LIPOPROTEIN"/>
    <property type="match status" value="1"/>
</dbReference>